<accession>A0A0F9QY12</accession>
<reference evidence="1" key="1">
    <citation type="journal article" date="2015" name="Nature">
        <title>Complex archaea that bridge the gap between prokaryotes and eukaryotes.</title>
        <authorList>
            <person name="Spang A."/>
            <person name="Saw J.H."/>
            <person name="Jorgensen S.L."/>
            <person name="Zaremba-Niedzwiedzka K."/>
            <person name="Martijn J."/>
            <person name="Lind A.E."/>
            <person name="van Eijk R."/>
            <person name="Schleper C."/>
            <person name="Guy L."/>
            <person name="Ettema T.J."/>
        </authorList>
    </citation>
    <scope>NUCLEOTIDE SEQUENCE</scope>
</reference>
<proteinExistence type="predicted"/>
<dbReference type="AlphaFoldDB" id="A0A0F9QY12"/>
<gene>
    <name evidence="1" type="ORF">LCGC14_0719070</name>
</gene>
<organism evidence="1">
    <name type="scientific">marine sediment metagenome</name>
    <dbReference type="NCBI Taxonomy" id="412755"/>
    <lineage>
        <taxon>unclassified sequences</taxon>
        <taxon>metagenomes</taxon>
        <taxon>ecological metagenomes</taxon>
    </lineage>
</organism>
<evidence type="ECO:0000313" key="1">
    <source>
        <dbReference type="EMBL" id="KKN41847.1"/>
    </source>
</evidence>
<sequence length="190" mass="22093">MTPEQYERWKDFSLRAAKTWYATSRRPSAAWVLETVEEFFDRLDESDVPLIRHWDHNDNYPDRLDRHGREDRPLCIGDQLTEFLWEWEPYHAVVDDDDYEIRDERERRAHEQWEEQWGGPVHCCIRAGLDMACAPSGGVVGFTAGDIRAMYPEGVPEWLFPSDEKLVYALSGGASSGTFSELPDDAPLWL</sequence>
<protein>
    <submittedName>
        <fullName evidence="1">Uncharacterized protein</fullName>
    </submittedName>
</protein>
<dbReference type="EMBL" id="LAZR01001620">
    <property type="protein sequence ID" value="KKN41847.1"/>
    <property type="molecule type" value="Genomic_DNA"/>
</dbReference>
<name>A0A0F9QY12_9ZZZZ</name>
<comment type="caution">
    <text evidence="1">The sequence shown here is derived from an EMBL/GenBank/DDBJ whole genome shotgun (WGS) entry which is preliminary data.</text>
</comment>